<accession>A0ABR0R2U5</accession>
<organism evidence="1 2">
    <name type="scientific">Gossypium arboreum</name>
    <name type="common">Tree cotton</name>
    <name type="synonym">Gossypium nanking</name>
    <dbReference type="NCBI Taxonomy" id="29729"/>
    <lineage>
        <taxon>Eukaryota</taxon>
        <taxon>Viridiplantae</taxon>
        <taxon>Streptophyta</taxon>
        <taxon>Embryophyta</taxon>
        <taxon>Tracheophyta</taxon>
        <taxon>Spermatophyta</taxon>
        <taxon>Magnoliopsida</taxon>
        <taxon>eudicotyledons</taxon>
        <taxon>Gunneridae</taxon>
        <taxon>Pentapetalae</taxon>
        <taxon>rosids</taxon>
        <taxon>malvids</taxon>
        <taxon>Malvales</taxon>
        <taxon>Malvaceae</taxon>
        <taxon>Malvoideae</taxon>
        <taxon>Gossypium</taxon>
    </lineage>
</organism>
<sequence length="186" mass="21214">MLFINTLKAPFINYMLESATLSFLDIVMSGEIIKNAVRGGQIDAGESAKRSTPRNKENRVNIVSMPSKFVNIDQPGAVTISYPDSSRQEFNLRSHTERLQFTPIPMSYKELYQNLFDVHVVSPFYSEPVQPPFPKWYNENAQCEYHAGITGHSIENCITFKKLVERFIEMGIVKFDDSNLIALTIK</sequence>
<comment type="caution">
    <text evidence="1">The sequence shown here is derived from an EMBL/GenBank/DDBJ whole genome shotgun (WGS) entry which is preliminary data.</text>
</comment>
<dbReference type="PANTHER" id="PTHR32108:SF5">
    <property type="entry name" value="DYNACTIN SUBUNIT 1-LIKE"/>
    <property type="match status" value="1"/>
</dbReference>
<dbReference type="EMBL" id="JARKNE010000001">
    <property type="protein sequence ID" value="KAK5845905.1"/>
    <property type="molecule type" value="Genomic_DNA"/>
</dbReference>
<protein>
    <submittedName>
        <fullName evidence="1">Uncharacterized protein</fullName>
    </submittedName>
</protein>
<evidence type="ECO:0000313" key="1">
    <source>
        <dbReference type="EMBL" id="KAK5845905.1"/>
    </source>
</evidence>
<name>A0ABR0R2U5_GOSAR</name>
<proteinExistence type="predicted"/>
<keyword evidence="2" id="KW-1185">Reference proteome</keyword>
<dbReference type="Proteomes" id="UP001358586">
    <property type="component" value="Chromosome 1"/>
</dbReference>
<evidence type="ECO:0000313" key="2">
    <source>
        <dbReference type="Proteomes" id="UP001358586"/>
    </source>
</evidence>
<dbReference type="PANTHER" id="PTHR32108">
    <property type="entry name" value="DNA-DIRECTED RNA POLYMERASE SUBUNIT ALPHA"/>
    <property type="match status" value="1"/>
</dbReference>
<reference evidence="1 2" key="1">
    <citation type="submission" date="2023-03" db="EMBL/GenBank/DDBJ databases">
        <title>WGS of Gossypium arboreum.</title>
        <authorList>
            <person name="Yu D."/>
        </authorList>
    </citation>
    <scope>NUCLEOTIDE SEQUENCE [LARGE SCALE GENOMIC DNA]</scope>
    <source>
        <tissue evidence="1">Leaf</tissue>
    </source>
</reference>
<gene>
    <name evidence="1" type="ORF">PVK06_002148</name>
</gene>